<evidence type="ECO:0000313" key="2">
    <source>
        <dbReference type="EMBL" id="KHN27102.1"/>
    </source>
</evidence>
<proteinExistence type="predicted"/>
<name>A0A0B2R5I6_GLYSO</name>
<sequence>MEGAAAVTQEDCFAKLWSIKVPSKIAIFAWRLIRDRLPTRHKLQRRQVQVADTSCPLCRVEEENAGHLFFHCSKIQPLWWEAMSWINLKGAAPLTPKMNFNQHMGLQVDGVRSNRWQCWWLALTWSIWKTRNSIVFSNASFDANKVFEDAIFILWTWLRNYEKGFTEHFNYWSSNIRQSFCTTRGLL</sequence>
<accession>A0A0B2R5I6</accession>
<protein>
    <recommendedName>
        <fullName evidence="1">Reverse transcriptase zinc-binding domain-containing protein</fullName>
    </recommendedName>
</protein>
<feature type="domain" description="Reverse transcriptase zinc-binding" evidence="1">
    <location>
        <begin position="10"/>
        <end position="79"/>
    </location>
</feature>
<dbReference type="Proteomes" id="UP000053555">
    <property type="component" value="Unassembled WGS sequence"/>
</dbReference>
<organism evidence="2">
    <name type="scientific">Glycine soja</name>
    <name type="common">Wild soybean</name>
    <dbReference type="NCBI Taxonomy" id="3848"/>
    <lineage>
        <taxon>Eukaryota</taxon>
        <taxon>Viridiplantae</taxon>
        <taxon>Streptophyta</taxon>
        <taxon>Embryophyta</taxon>
        <taxon>Tracheophyta</taxon>
        <taxon>Spermatophyta</taxon>
        <taxon>Magnoliopsida</taxon>
        <taxon>eudicotyledons</taxon>
        <taxon>Gunneridae</taxon>
        <taxon>Pentapetalae</taxon>
        <taxon>rosids</taxon>
        <taxon>fabids</taxon>
        <taxon>Fabales</taxon>
        <taxon>Fabaceae</taxon>
        <taxon>Papilionoideae</taxon>
        <taxon>50 kb inversion clade</taxon>
        <taxon>NPAAA clade</taxon>
        <taxon>indigoferoid/millettioid clade</taxon>
        <taxon>Phaseoleae</taxon>
        <taxon>Glycine</taxon>
        <taxon>Glycine subgen. Soja</taxon>
    </lineage>
</organism>
<dbReference type="AlphaFoldDB" id="A0A0B2R5I6"/>
<evidence type="ECO:0000259" key="1">
    <source>
        <dbReference type="Pfam" id="PF13966"/>
    </source>
</evidence>
<dbReference type="Pfam" id="PF13966">
    <property type="entry name" value="zf-RVT"/>
    <property type="match status" value="1"/>
</dbReference>
<reference evidence="2" key="1">
    <citation type="submission" date="2014-07" db="EMBL/GenBank/DDBJ databases">
        <title>Identification of a novel salt tolerance gene in wild soybean by whole-genome sequencing.</title>
        <authorList>
            <person name="Lam H.-M."/>
            <person name="Qi X."/>
            <person name="Li M.-W."/>
            <person name="Liu X."/>
            <person name="Xie M."/>
            <person name="Ni M."/>
            <person name="Xu X."/>
        </authorList>
    </citation>
    <scope>NUCLEOTIDE SEQUENCE [LARGE SCALE GENOMIC DNA]</scope>
    <source>
        <tissue evidence="2">Root</tissue>
    </source>
</reference>
<dbReference type="EMBL" id="KN653520">
    <property type="protein sequence ID" value="KHN27102.1"/>
    <property type="molecule type" value="Genomic_DNA"/>
</dbReference>
<gene>
    <name evidence="2" type="ORF">glysoja_032870</name>
</gene>
<dbReference type="InterPro" id="IPR026960">
    <property type="entry name" value="RVT-Znf"/>
</dbReference>